<protein>
    <recommendedName>
        <fullName evidence="7">Enoyl reductase (ER) domain-containing protein</fullName>
    </recommendedName>
</protein>
<dbReference type="RefSeq" id="XP_003956859.1">
    <property type="nucleotide sequence ID" value="XM_003956810.1"/>
</dbReference>
<dbReference type="GeneID" id="13885682"/>
<dbReference type="AlphaFoldDB" id="H2ATM4"/>
<dbReference type="CDD" id="cd05288">
    <property type="entry name" value="PGDH"/>
    <property type="match status" value="1"/>
</dbReference>
<gene>
    <name evidence="5" type="primary">KAFR0D00770</name>
    <name evidence="5" type="ORF">KAFR_0D00770</name>
</gene>
<sequence length="366" mass="39977">MVTVNAKQWVLKTETAPGTPFNFDFKSSDSTFELVSKTINSDELIEGDILLETLYVSNDPAQKFWIITADKNYAAGTQVGELIPARGIGKVIASKNSALKVGQLVSANIRWTTHNVISAKEANELKVLSRENVGELWWYLSILGGTALTAYFIFYKYAELRERKEDFGKVFLISGAAGAVGSVSVQLAVNVFKASKVIAIAGGPKKVRYVESFGDQVVGVDYKDPDFESKLLKACGGENTVDYFIDNVGGEILDFSVKLLKPMSMILACGSISGYNDPSKFVFKSYMGVLTKRLIIKGLLLTDNASEYPQAFQKLAALIKEGKLNVSNSATIKDATGENFKDVPLIWNGLFSGINKGKLITKINDE</sequence>
<keyword evidence="6" id="KW-1185">Reference proteome</keyword>
<dbReference type="InParanoid" id="H2ATM4"/>
<dbReference type="Gene3D" id="3.90.180.10">
    <property type="entry name" value="Medium-chain alcohol dehydrogenases, catalytic domain"/>
    <property type="match status" value="1"/>
</dbReference>
<dbReference type="FunCoup" id="H2ATM4">
    <property type="interactions" value="422"/>
</dbReference>
<evidence type="ECO:0000313" key="5">
    <source>
        <dbReference type="EMBL" id="CCF57724.1"/>
    </source>
</evidence>
<dbReference type="Pfam" id="PF16884">
    <property type="entry name" value="ADH_N_2"/>
    <property type="match status" value="1"/>
</dbReference>
<dbReference type="PANTHER" id="PTHR43205:SF19">
    <property type="entry name" value="ENOYL REDUCTASE (ER) DOMAIN-CONTAINING PROTEIN"/>
    <property type="match status" value="1"/>
</dbReference>
<dbReference type="PANTHER" id="PTHR43205">
    <property type="entry name" value="PROSTAGLANDIN REDUCTASE"/>
    <property type="match status" value="1"/>
</dbReference>
<feature type="domain" description="Alcohol dehydrogenase-like C-terminal" evidence="3">
    <location>
        <begin position="179"/>
        <end position="316"/>
    </location>
</feature>
<dbReference type="STRING" id="1071382.H2ATM4"/>
<dbReference type="InterPro" id="IPR011032">
    <property type="entry name" value="GroES-like_sf"/>
</dbReference>
<evidence type="ECO:0000259" key="3">
    <source>
        <dbReference type="Pfam" id="PF00107"/>
    </source>
</evidence>
<dbReference type="SUPFAM" id="SSF51735">
    <property type="entry name" value="NAD(P)-binding Rossmann-fold domains"/>
    <property type="match status" value="1"/>
</dbReference>
<evidence type="ECO:0000259" key="4">
    <source>
        <dbReference type="Pfam" id="PF16884"/>
    </source>
</evidence>
<feature type="transmembrane region" description="Helical" evidence="2">
    <location>
        <begin position="136"/>
        <end position="158"/>
    </location>
</feature>
<dbReference type="InterPro" id="IPR041694">
    <property type="entry name" value="ADH_N_2"/>
</dbReference>
<evidence type="ECO:0000256" key="1">
    <source>
        <dbReference type="ARBA" id="ARBA00023002"/>
    </source>
</evidence>
<dbReference type="InterPro" id="IPR045010">
    <property type="entry name" value="MDR_fam"/>
</dbReference>
<dbReference type="InterPro" id="IPR036291">
    <property type="entry name" value="NAD(P)-bd_dom_sf"/>
</dbReference>
<dbReference type="KEGG" id="kaf:KAFR_0D00770"/>
<proteinExistence type="predicted"/>
<feature type="domain" description="Oxidoreductase N-terminal" evidence="4">
    <location>
        <begin position="28"/>
        <end position="123"/>
    </location>
</feature>
<accession>H2ATM4</accession>
<name>H2ATM4_KAZAF</name>
<evidence type="ECO:0000313" key="6">
    <source>
        <dbReference type="Proteomes" id="UP000005220"/>
    </source>
</evidence>
<dbReference type="EMBL" id="HE650824">
    <property type="protein sequence ID" value="CCF57724.1"/>
    <property type="molecule type" value="Genomic_DNA"/>
</dbReference>
<reference evidence="5 6" key="1">
    <citation type="journal article" date="2011" name="Proc. Natl. Acad. Sci. U.S.A.">
        <title>Evolutionary erosion of yeast sex chromosomes by mating-type switching accidents.</title>
        <authorList>
            <person name="Gordon J.L."/>
            <person name="Armisen D."/>
            <person name="Proux-Wera E."/>
            <person name="Oheigeartaigh S.S."/>
            <person name="Byrne K.P."/>
            <person name="Wolfe K.H."/>
        </authorList>
    </citation>
    <scope>NUCLEOTIDE SEQUENCE [LARGE SCALE GENOMIC DNA]</scope>
    <source>
        <strain evidence="6">ATCC 22294 / BCRC 22015 / CBS 2517 / CECT 1963 / NBRC 1671 / NRRL Y-8276</strain>
    </source>
</reference>
<organism evidence="5 6">
    <name type="scientific">Kazachstania africana (strain ATCC 22294 / BCRC 22015 / CBS 2517 / CECT 1963 / NBRC 1671 / NRRL Y-8276)</name>
    <name type="common">Yeast</name>
    <name type="synonym">Kluyveromyces africanus</name>
    <dbReference type="NCBI Taxonomy" id="1071382"/>
    <lineage>
        <taxon>Eukaryota</taxon>
        <taxon>Fungi</taxon>
        <taxon>Dikarya</taxon>
        <taxon>Ascomycota</taxon>
        <taxon>Saccharomycotina</taxon>
        <taxon>Saccharomycetes</taxon>
        <taxon>Saccharomycetales</taxon>
        <taxon>Saccharomycetaceae</taxon>
        <taxon>Kazachstania</taxon>
    </lineage>
</organism>
<dbReference type="Gene3D" id="3.40.50.720">
    <property type="entry name" value="NAD(P)-binding Rossmann-like Domain"/>
    <property type="match status" value="1"/>
</dbReference>
<feature type="transmembrane region" description="Helical" evidence="2">
    <location>
        <begin position="170"/>
        <end position="189"/>
    </location>
</feature>
<dbReference type="OrthoDB" id="809632at2759"/>
<keyword evidence="2" id="KW-1133">Transmembrane helix</keyword>
<dbReference type="GO" id="GO:0016628">
    <property type="term" value="F:oxidoreductase activity, acting on the CH-CH group of donors, NAD or NADP as acceptor"/>
    <property type="evidence" value="ECO:0007669"/>
    <property type="project" value="InterPro"/>
</dbReference>
<dbReference type="InterPro" id="IPR013149">
    <property type="entry name" value="ADH-like_C"/>
</dbReference>
<evidence type="ECO:0008006" key="7">
    <source>
        <dbReference type="Google" id="ProtNLM"/>
    </source>
</evidence>
<keyword evidence="1" id="KW-0560">Oxidoreductase</keyword>
<keyword evidence="2" id="KW-0812">Transmembrane</keyword>
<keyword evidence="2" id="KW-0472">Membrane</keyword>
<dbReference type="Proteomes" id="UP000005220">
    <property type="component" value="Chromosome 4"/>
</dbReference>
<dbReference type="Pfam" id="PF00107">
    <property type="entry name" value="ADH_zinc_N"/>
    <property type="match status" value="1"/>
</dbReference>
<dbReference type="HOGENOM" id="CLU_026673_29_2_1"/>
<dbReference type="SUPFAM" id="SSF50129">
    <property type="entry name" value="GroES-like"/>
    <property type="match status" value="1"/>
</dbReference>
<evidence type="ECO:0000256" key="2">
    <source>
        <dbReference type="SAM" id="Phobius"/>
    </source>
</evidence>
<dbReference type="eggNOG" id="KOG1196">
    <property type="taxonomic scope" value="Eukaryota"/>
</dbReference>